<dbReference type="GO" id="GO:0005886">
    <property type="term" value="C:plasma membrane"/>
    <property type="evidence" value="ECO:0007669"/>
    <property type="project" value="TreeGrafter"/>
</dbReference>
<dbReference type="InterPro" id="IPR050469">
    <property type="entry name" value="Diguanylate_Cyclase"/>
</dbReference>
<evidence type="ECO:0000313" key="2">
    <source>
        <dbReference type="EMBL" id="CAA9473057.1"/>
    </source>
</evidence>
<dbReference type="PROSITE" id="PS50887">
    <property type="entry name" value="GGDEF"/>
    <property type="match status" value="1"/>
</dbReference>
<dbReference type="InterPro" id="IPR000160">
    <property type="entry name" value="GGDEF_dom"/>
</dbReference>
<dbReference type="AlphaFoldDB" id="A0A6J4RMN2"/>
<dbReference type="EMBL" id="CADCVT010000011">
    <property type="protein sequence ID" value="CAA9473057.1"/>
    <property type="molecule type" value="Genomic_DNA"/>
</dbReference>
<dbReference type="SUPFAM" id="SSF55073">
    <property type="entry name" value="Nucleotide cyclase"/>
    <property type="match status" value="1"/>
</dbReference>
<reference evidence="2" key="1">
    <citation type="submission" date="2020-02" db="EMBL/GenBank/DDBJ databases">
        <authorList>
            <person name="Meier V. D."/>
        </authorList>
    </citation>
    <scope>NUCLEOTIDE SEQUENCE</scope>
    <source>
        <strain evidence="2">AVDCRST_MAG85</strain>
    </source>
</reference>
<dbReference type="PANTHER" id="PTHR45138">
    <property type="entry name" value="REGULATORY COMPONENTS OF SENSORY TRANSDUCTION SYSTEM"/>
    <property type="match status" value="1"/>
</dbReference>
<organism evidence="2">
    <name type="scientific">uncultured Solirubrobacteraceae bacterium</name>
    <dbReference type="NCBI Taxonomy" id="1162706"/>
    <lineage>
        <taxon>Bacteria</taxon>
        <taxon>Bacillati</taxon>
        <taxon>Actinomycetota</taxon>
        <taxon>Thermoleophilia</taxon>
        <taxon>Solirubrobacterales</taxon>
        <taxon>Solirubrobacteraceae</taxon>
        <taxon>environmental samples</taxon>
    </lineage>
</organism>
<dbReference type="PANTHER" id="PTHR45138:SF9">
    <property type="entry name" value="DIGUANYLATE CYCLASE DGCM-RELATED"/>
    <property type="match status" value="1"/>
</dbReference>
<proteinExistence type="predicted"/>
<dbReference type="Gene3D" id="3.30.70.270">
    <property type="match status" value="1"/>
</dbReference>
<dbReference type="NCBIfam" id="TIGR00254">
    <property type="entry name" value="GGDEF"/>
    <property type="match status" value="1"/>
</dbReference>
<dbReference type="InterPro" id="IPR043128">
    <property type="entry name" value="Rev_trsase/Diguanyl_cyclase"/>
</dbReference>
<dbReference type="GO" id="GO:0052621">
    <property type="term" value="F:diguanylate cyclase activity"/>
    <property type="evidence" value="ECO:0007669"/>
    <property type="project" value="TreeGrafter"/>
</dbReference>
<name>A0A6J4RMN2_9ACTN</name>
<dbReference type="InterPro" id="IPR029787">
    <property type="entry name" value="Nucleotide_cyclase"/>
</dbReference>
<gene>
    <name evidence="2" type="ORF">AVDCRST_MAG85-95</name>
</gene>
<feature type="domain" description="GGDEF" evidence="1">
    <location>
        <begin position="1"/>
        <end position="42"/>
    </location>
</feature>
<evidence type="ECO:0000259" key="1">
    <source>
        <dbReference type="PROSITE" id="PS50887"/>
    </source>
</evidence>
<protein>
    <recommendedName>
        <fullName evidence="1">GGDEF domain-containing protein</fullName>
    </recommendedName>
</protein>
<sequence length="42" mass="4632">MVADLDAFKAINDTYGHPAGDACLRTIADVLRANLRQYDSCF</sequence>
<dbReference type="GO" id="GO:1902201">
    <property type="term" value="P:negative regulation of bacterial-type flagellum-dependent cell motility"/>
    <property type="evidence" value="ECO:0007669"/>
    <property type="project" value="TreeGrafter"/>
</dbReference>
<dbReference type="Pfam" id="PF00990">
    <property type="entry name" value="GGDEF"/>
    <property type="match status" value="1"/>
</dbReference>
<accession>A0A6J4RMN2</accession>
<dbReference type="GO" id="GO:0043709">
    <property type="term" value="P:cell adhesion involved in single-species biofilm formation"/>
    <property type="evidence" value="ECO:0007669"/>
    <property type="project" value="TreeGrafter"/>
</dbReference>